<comment type="caution">
    <text evidence="1">The sequence shown here is derived from an EMBL/GenBank/DDBJ whole genome shotgun (WGS) entry which is preliminary data.</text>
</comment>
<accession>A0A439DN07</accession>
<dbReference type="RefSeq" id="WP_128110677.1">
    <property type="nucleotide sequence ID" value="NZ_ATDN01000056.1"/>
</dbReference>
<evidence type="ECO:0000313" key="2">
    <source>
        <dbReference type="Proteomes" id="UP000287177"/>
    </source>
</evidence>
<sequence>MTVYALDLDKVQHTIRETLVSKVLPAIESDSAKGELHAVIEMLDNLAGRLAWAAEPREETLARTRDLAARLGIDDVPADLPAARRELGDALAAAYADGNGAEIARAVAEFTAADVRAEISKGLLPGLPD</sequence>
<dbReference type="Proteomes" id="UP000287177">
    <property type="component" value="Unassembled WGS sequence"/>
</dbReference>
<protein>
    <submittedName>
        <fullName evidence="1">Uncharacterized protein</fullName>
    </submittedName>
</protein>
<organism evidence="1 2">
    <name type="scientific">Mycolicibacterium elephantis DSM 44368</name>
    <dbReference type="NCBI Taxonomy" id="1335622"/>
    <lineage>
        <taxon>Bacteria</taxon>
        <taxon>Bacillati</taxon>
        <taxon>Actinomycetota</taxon>
        <taxon>Actinomycetes</taxon>
        <taxon>Mycobacteriales</taxon>
        <taxon>Mycobacteriaceae</taxon>
        <taxon>Mycolicibacterium</taxon>
    </lineage>
</organism>
<dbReference type="AlphaFoldDB" id="A0A439DN07"/>
<name>A0A439DN07_9MYCO</name>
<evidence type="ECO:0000313" key="1">
    <source>
        <dbReference type="EMBL" id="RWA16401.1"/>
    </source>
</evidence>
<proteinExistence type="predicted"/>
<dbReference type="EMBL" id="ATDN01000056">
    <property type="protein sequence ID" value="RWA16401.1"/>
    <property type="molecule type" value="Genomic_DNA"/>
</dbReference>
<reference evidence="1 2" key="1">
    <citation type="submission" date="2013-06" db="EMBL/GenBank/DDBJ databases">
        <title>The draft sequence of the Mycobacterium elephantis genome.</title>
        <authorList>
            <person name="Pettersson F.B."/>
            <person name="Das S."/>
            <person name="Dasgupta S."/>
            <person name="Bhattacharya A."/>
            <person name="Kirsebom L.A."/>
        </authorList>
    </citation>
    <scope>NUCLEOTIDE SEQUENCE [LARGE SCALE GENOMIC DNA]</scope>
    <source>
        <strain evidence="1 2">DSM 44368</strain>
    </source>
</reference>
<gene>
    <name evidence="1" type="ORF">MELE44368_07250</name>
</gene>
<keyword evidence="2" id="KW-1185">Reference proteome</keyword>